<evidence type="ECO:0000313" key="2">
    <source>
        <dbReference type="Proteomes" id="UP000463470"/>
    </source>
</evidence>
<gene>
    <name evidence="1" type="ORF">GTO91_16055</name>
</gene>
<keyword evidence="2" id="KW-1185">Reference proteome</keyword>
<protein>
    <submittedName>
        <fullName evidence="1">Uncharacterized protein</fullName>
    </submittedName>
</protein>
<dbReference type="AlphaFoldDB" id="A0A845L9B4"/>
<dbReference type="RefSeq" id="WP_161259739.1">
    <property type="nucleotide sequence ID" value="NZ_WXEY01000028.1"/>
</dbReference>
<evidence type="ECO:0000313" key="1">
    <source>
        <dbReference type="EMBL" id="MZP31220.1"/>
    </source>
</evidence>
<dbReference type="Proteomes" id="UP000463470">
    <property type="component" value="Unassembled WGS sequence"/>
</dbReference>
<dbReference type="OrthoDB" id="1799448at2"/>
<sequence length="123" mass="13920">MQSVAQPPTKLQVILCRTPGGKKAGRQVQLFTQYASKVHGFSQMVRQAKNGRKQPRIKAPAIFTVAFFGAFFGMESMEQMEHWRKTGTFRQLVPKKVSLPSHDTVRKALTEWDLEEHGSSMTV</sequence>
<comment type="caution">
    <text evidence="1">The sequence shown here is derived from an EMBL/GenBank/DDBJ whole genome shotgun (WGS) entry which is preliminary data.</text>
</comment>
<organism evidence="1 2">
    <name type="scientific">Heliomicrobium undosum</name>
    <dbReference type="NCBI Taxonomy" id="121734"/>
    <lineage>
        <taxon>Bacteria</taxon>
        <taxon>Bacillati</taxon>
        <taxon>Bacillota</taxon>
        <taxon>Clostridia</taxon>
        <taxon>Eubacteriales</taxon>
        <taxon>Heliobacteriaceae</taxon>
        <taxon>Heliomicrobium</taxon>
    </lineage>
</organism>
<reference evidence="1 2" key="1">
    <citation type="submission" date="2020-01" db="EMBL/GenBank/DDBJ databases">
        <title>Whole-genome sequence of Heliobacterium undosum DSM 13378.</title>
        <authorList>
            <person name="Kyndt J.A."/>
            <person name="Meyer T.E."/>
        </authorList>
    </citation>
    <scope>NUCLEOTIDE SEQUENCE [LARGE SCALE GENOMIC DNA]</scope>
    <source>
        <strain evidence="1 2">DSM 13378</strain>
    </source>
</reference>
<name>A0A845L9B4_9FIRM</name>
<proteinExistence type="predicted"/>
<accession>A0A845L9B4</accession>
<dbReference type="EMBL" id="WXEY01000028">
    <property type="protein sequence ID" value="MZP31220.1"/>
    <property type="molecule type" value="Genomic_DNA"/>
</dbReference>